<evidence type="ECO:0000313" key="2">
    <source>
        <dbReference type="EMBL" id="TCM88003.1"/>
    </source>
</evidence>
<keyword evidence="3" id="KW-1185">Reference proteome</keyword>
<name>A0A4R1Z3Y4_9RHOB</name>
<accession>A0A4R1Z3Y4</accession>
<protein>
    <submittedName>
        <fullName evidence="2">Uncharacterized protein</fullName>
    </submittedName>
</protein>
<gene>
    <name evidence="2" type="ORF">EV216_10113</name>
</gene>
<reference evidence="2 3" key="1">
    <citation type="submission" date="2019-03" db="EMBL/GenBank/DDBJ databases">
        <title>Genomic Encyclopedia of Type Strains, Phase IV (KMG-IV): sequencing the most valuable type-strain genomes for metagenomic binning, comparative biology and taxonomic classification.</title>
        <authorList>
            <person name="Goeker M."/>
        </authorList>
    </citation>
    <scope>NUCLEOTIDE SEQUENCE [LARGE SCALE GENOMIC DNA]</scope>
    <source>
        <strain evidence="2 3">DSM 21153</strain>
    </source>
</reference>
<sequence length="114" mass="11855">MKRLLGAALVTLWPAMAPAEEVAMPEGCEVLDASDVIRVLVCAGPLDQATLVQAGRAACGDVLPCGAWIWADAADAPVTAPANHDGLTQAQVTSARGVWVAETQQFITIDSVKE</sequence>
<feature type="chain" id="PRO_5020997561" evidence="1">
    <location>
        <begin position="20"/>
        <end position="114"/>
    </location>
</feature>
<proteinExistence type="predicted"/>
<dbReference type="EMBL" id="SLVM01000001">
    <property type="protein sequence ID" value="TCM88003.1"/>
    <property type="molecule type" value="Genomic_DNA"/>
</dbReference>
<evidence type="ECO:0000313" key="3">
    <source>
        <dbReference type="Proteomes" id="UP000295277"/>
    </source>
</evidence>
<comment type="caution">
    <text evidence="2">The sequence shown here is derived from an EMBL/GenBank/DDBJ whole genome shotgun (WGS) entry which is preliminary data.</text>
</comment>
<evidence type="ECO:0000256" key="1">
    <source>
        <dbReference type="SAM" id="SignalP"/>
    </source>
</evidence>
<organism evidence="2 3">
    <name type="scientific">Rhodovulum steppense</name>
    <dbReference type="NCBI Taxonomy" id="540251"/>
    <lineage>
        <taxon>Bacteria</taxon>
        <taxon>Pseudomonadati</taxon>
        <taxon>Pseudomonadota</taxon>
        <taxon>Alphaproteobacteria</taxon>
        <taxon>Rhodobacterales</taxon>
        <taxon>Paracoccaceae</taxon>
        <taxon>Rhodovulum</taxon>
    </lineage>
</organism>
<dbReference type="AlphaFoldDB" id="A0A4R1Z3Y4"/>
<keyword evidence="1" id="KW-0732">Signal</keyword>
<feature type="signal peptide" evidence="1">
    <location>
        <begin position="1"/>
        <end position="19"/>
    </location>
</feature>
<dbReference type="Proteomes" id="UP000295277">
    <property type="component" value="Unassembled WGS sequence"/>
</dbReference>
<dbReference type="RefSeq" id="WP_132693022.1">
    <property type="nucleotide sequence ID" value="NZ_SLVM01000001.1"/>
</dbReference>
<dbReference type="OrthoDB" id="7872391at2"/>